<dbReference type="EMBL" id="JBHLTF010000001">
    <property type="protein sequence ID" value="MFC0716244.1"/>
    <property type="molecule type" value="Genomic_DNA"/>
</dbReference>
<dbReference type="Pfam" id="PF03693">
    <property type="entry name" value="ParD_antitoxin"/>
    <property type="match status" value="1"/>
</dbReference>
<proteinExistence type="predicted"/>
<dbReference type="RefSeq" id="WP_386658980.1">
    <property type="nucleotide sequence ID" value="NZ_BMZT01000001.1"/>
</dbReference>
<reference evidence="1 2" key="1">
    <citation type="submission" date="2024-09" db="EMBL/GenBank/DDBJ databases">
        <authorList>
            <person name="Sun Q."/>
            <person name="Mori K."/>
        </authorList>
    </citation>
    <scope>NUCLEOTIDE SEQUENCE [LARGE SCALE GENOMIC DNA]</scope>
    <source>
        <strain evidence="1 2">KCTC 52403</strain>
    </source>
</reference>
<evidence type="ECO:0000313" key="2">
    <source>
        <dbReference type="Proteomes" id="UP001589898"/>
    </source>
</evidence>
<protein>
    <submittedName>
        <fullName evidence="1">Type II toxin-antitoxin system ParD family antitoxin</fullName>
    </submittedName>
</protein>
<dbReference type="InterPro" id="IPR022789">
    <property type="entry name" value="ParD"/>
</dbReference>
<keyword evidence="2" id="KW-1185">Reference proteome</keyword>
<dbReference type="Proteomes" id="UP001589898">
    <property type="component" value="Unassembled WGS sequence"/>
</dbReference>
<name>A0ABV6SS30_9GAMM</name>
<accession>A0ABV6SS30</accession>
<gene>
    <name evidence="1" type="ORF">ACFFFU_00460</name>
</gene>
<sequence>MDETAESRLEVLRQALREGERSGRADYSYDSLVSELDAEQL</sequence>
<organism evidence="1 2">
    <name type="scientific">Luteimonas padinae</name>
    <dbReference type="NCBI Taxonomy" id="1714359"/>
    <lineage>
        <taxon>Bacteria</taxon>
        <taxon>Pseudomonadati</taxon>
        <taxon>Pseudomonadota</taxon>
        <taxon>Gammaproteobacteria</taxon>
        <taxon>Lysobacterales</taxon>
        <taxon>Lysobacteraceae</taxon>
        <taxon>Luteimonas</taxon>
    </lineage>
</organism>
<comment type="caution">
    <text evidence="1">The sequence shown here is derived from an EMBL/GenBank/DDBJ whole genome shotgun (WGS) entry which is preliminary data.</text>
</comment>
<evidence type="ECO:0000313" key="1">
    <source>
        <dbReference type="EMBL" id="MFC0716244.1"/>
    </source>
</evidence>